<gene>
    <name evidence="2" type="ORF">NB037_07000</name>
</gene>
<dbReference type="AlphaFoldDB" id="A0A9X2IT57"/>
<dbReference type="InterPro" id="IPR007569">
    <property type="entry name" value="DUF559"/>
</dbReference>
<reference evidence="2" key="1">
    <citation type="submission" date="2022-06" db="EMBL/GenBank/DDBJ databases">
        <title>Whole genome shotgun sequencing (WGS) of Rathayibacter sp. ZW T2_19, isolated from stored onions (Allium cepa).</title>
        <authorList>
            <person name="Stoll D.A."/>
            <person name="Huch M."/>
        </authorList>
    </citation>
    <scope>NUCLEOTIDE SEQUENCE</scope>
    <source>
        <strain evidence="2">ZW T2_19</strain>
    </source>
</reference>
<proteinExistence type="predicted"/>
<comment type="caution">
    <text evidence="2">The sequence shown here is derived from an EMBL/GenBank/DDBJ whole genome shotgun (WGS) entry which is preliminary data.</text>
</comment>
<dbReference type="EMBL" id="JAMRYM010000019">
    <property type="protein sequence ID" value="MCM6762163.1"/>
    <property type="molecule type" value="Genomic_DNA"/>
</dbReference>
<evidence type="ECO:0000313" key="2">
    <source>
        <dbReference type="EMBL" id="MCM6762163.1"/>
    </source>
</evidence>
<accession>A0A9X2IT57</accession>
<dbReference type="RefSeq" id="WP_251944573.1">
    <property type="nucleotide sequence ID" value="NZ_JAMRYM010000019.1"/>
</dbReference>
<dbReference type="Pfam" id="PF04480">
    <property type="entry name" value="DUF559"/>
    <property type="match status" value="1"/>
</dbReference>
<dbReference type="SUPFAM" id="SSF52980">
    <property type="entry name" value="Restriction endonuclease-like"/>
    <property type="match status" value="1"/>
</dbReference>
<protein>
    <submittedName>
        <fullName evidence="2">DUF559 domain-containing protein</fullName>
    </submittedName>
</protein>
<sequence length="304" mass="33827">MSQSDNPLGAFSRASAIERGWSEDRIRRRALSRPFHGVRTVVQPRTHLQRAQAYVPRLRDGQFFSHLTAAVLYDVPLPTLAAEDDPVHVAAFTPARPPRCRGVIGHAVDGRRFVVTTRRRLPVSDAVSTWLMLGPILSFRELVVATDHFLFVPRYRSDDPDRPFATRAELEKALADFHGSGARALRAALSAASAEAASRPETGLRLLIVEAGLPEPELNVPIRVGARVITIGDLVFSRWKVLVEYDGEQHRTSDAQFARDRERRLSLQLAGWIIVPVRAEGLRRGSARTIAEIRAALHAHGWRG</sequence>
<feature type="domain" description="DUF559" evidence="1">
    <location>
        <begin position="231"/>
        <end position="297"/>
    </location>
</feature>
<dbReference type="Proteomes" id="UP001155240">
    <property type="component" value="Unassembled WGS sequence"/>
</dbReference>
<name>A0A9X2IT57_9MICO</name>
<organism evidence="2 3">
    <name type="scientific">Rathayibacter rubneri</name>
    <dbReference type="NCBI Taxonomy" id="2950106"/>
    <lineage>
        <taxon>Bacteria</taxon>
        <taxon>Bacillati</taxon>
        <taxon>Actinomycetota</taxon>
        <taxon>Actinomycetes</taxon>
        <taxon>Micrococcales</taxon>
        <taxon>Microbacteriaceae</taxon>
        <taxon>Rathayibacter</taxon>
    </lineage>
</organism>
<evidence type="ECO:0000313" key="3">
    <source>
        <dbReference type="Proteomes" id="UP001155240"/>
    </source>
</evidence>
<evidence type="ECO:0000259" key="1">
    <source>
        <dbReference type="Pfam" id="PF04480"/>
    </source>
</evidence>
<keyword evidence="3" id="KW-1185">Reference proteome</keyword>
<dbReference type="InterPro" id="IPR011335">
    <property type="entry name" value="Restrct_endonuc-II-like"/>
</dbReference>